<dbReference type="PANTHER" id="PTHR33744">
    <property type="entry name" value="CARBOHYDRATE DIACID REGULATOR"/>
    <property type="match status" value="1"/>
</dbReference>
<dbReference type="InterPro" id="IPR025736">
    <property type="entry name" value="PucR_C-HTH_dom"/>
</dbReference>
<dbReference type="RefSeq" id="WP_345672334.1">
    <property type="nucleotide sequence ID" value="NZ_BAABKC010000135.1"/>
</dbReference>
<evidence type="ECO:0000256" key="1">
    <source>
        <dbReference type="SAM" id="MobiDB-lite"/>
    </source>
</evidence>
<feature type="region of interest" description="Disordered" evidence="1">
    <location>
        <begin position="310"/>
        <end position="355"/>
    </location>
</feature>
<feature type="domain" description="PucR C-terminal helix-turn-helix" evidence="3">
    <location>
        <begin position="488"/>
        <end position="545"/>
    </location>
</feature>
<proteinExistence type="predicted"/>
<evidence type="ECO:0000259" key="3">
    <source>
        <dbReference type="Pfam" id="PF13556"/>
    </source>
</evidence>
<name>A0ABP9LMU6_9ACTN</name>
<dbReference type="InterPro" id="IPR042070">
    <property type="entry name" value="PucR_C-HTH_sf"/>
</dbReference>
<dbReference type="PANTHER" id="PTHR33744:SF17">
    <property type="entry name" value="CONSERVED PROTEIN"/>
    <property type="match status" value="1"/>
</dbReference>
<dbReference type="Proteomes" id="UP001500124">
    <property type="component" value="Unassembled WGS sequence"/>
</dbReference>
<dbReference type="InterPro" id="IPR012914">
    <property type="entry name" value="PucR_dom"/>
</dbReference>
<gene>
    <name evidence="4" type="ORF">GCM10023336_73020</name>
</gene>
<feature type="compositionally biased region" description="Low complexity" evidence="1">
    <location>
        <begin position="310"/>
        <end position="324"/>
    </location>
</feature>
<dbReference type="InterPro" id="IPR051448">
    <property type="entry name" value="CdaR-like_regulators"/>
</dbReference>
<keyword evidence="5" id="KW-1185">Reference proteome</keyword>
<dbReference type="EMBL" id="BAABKC010000135">
    <property type="protein sequence ID" value="GAA5080071.1"/>
    <property type="molecule type" value="Genomic_DNA"/>
</dbReference>
<evidence type="ECO:0000313" key="4">
    <source>
        <dbReference type="EMBL" id="GAA5080071.1"/>
    </source>
</evidence>
<dbReference type="Pfam" id="PF13556">
    <property type="entry name" value="HTH_30"/>
    <property type="match status" value="1"/>
</dbReference>
<comment type="caution">
    <text evidence="4">The sequence shown here is derived from an EMBL/GenBank/DDBJ whole genome shotgun (WGS) entry which is preliminary data.</text>
</comment>
<feature type="compositionally biased region" description="Basic and acidic residues" evidence="1">
    <location>
        <begin position="325"/>
        <end position="336"/>
    </location>
</feature>
<dbReference type="Gene3D" id="1.10.10.2840">
    <property type="entry name" value="PucR C-terminal helix-turn-helix domain"/>
    <property type="match status" value="1"/>
</dbReference>
<organism evidence="4 5">
    <name type="scientific">Streptomyces similanensis</name>
    <dbReference type="NCBI Taxonomy" id="1274988"/>
    <lineage>
        <taxon>Bacteria</taxon>
        <taxon>Bacillati</taxon>
        <taxon>Actinomycetota</taxon>
        <taxon>Actinomycetes</taxon>
        <taxon>Kitasatosporales</taxon>
        <taxon>Streptomycetaceae</taxon>
        <taxon>Streptomyces</taxon>
    </lineage>
</organism>
<protein>
    <recommendedName>
        <fullName evidence="6">PucR family transcriptional regulator</fullName>
    </recommendedName>
</protein>
<reference evidence="5" key="1">
    <citation type="journal article" date="2019" name="Int. J. Syst. Evol. Microbiol.">
        <title>The Global Catalogue of Microorganisms (GCM) 10K type strain sequencing project: providing services to taxonomists for standard genome sequencing and annotation.</title>
        <authorList>
            <consortium name="The Broad Institute Genomics Platform"/>
            <consortium name="The Broad Institute Genome Sequencing Center for Infectious Disease"/>
            <person name="Wu L."/>
            <person name="Ma J."/>
        </authorList>
    </citation>
    <scope>NUCLEOTIDE SEQUENCE [LARGE SCALE GENOMIC DNA]</scope>
    <source>
        <strain evidence="5">JCM 18410</strain>
    </source>
</reference>
<sequence length="572" mass="58795">MHVEHLLQDESLGLRLLWAEDALLRREIGGVTVTDLEDPARFVRPDEVVLSGLVWWSADEGRDKAERFVAGLKDAGAVALLAGEETHGSVPADLVEACARHGLPVAGVPAHVMFRAITDSVYLRQWGELGRGRALPEHVRGRLNRLVAQDADPALVLAAAFAHLDTVAAYVLTATGRTVAATPGADPLPAKAAAALPGGDSGTTAPVEADAVPGPYERWWLHLPDGAAAPPLLLHEITAVLGRCQTALIRRRAAGRRTADALGRLLTTATATTAAAAGDTAAALRACGPAAEGPYRVVVATTTARGANAAARGANAADGAAPRPAEARGPRARETDPASGPAPGPAAPSVPAAQSALAEAVAHTGAPLSAVGRLPDGTAFAVVPEDAAAELARAWPLVAAADPGVLLHGGLAAPAADASALPGALAEARYALTAARTSGAAASALTDVTSLTSLDTLLTGVPAEVRTAYSRTVLGPLLDPANASAAALLDTLRIFLAHDGSWARTAEALHLHVNTVHYRIQRIEHFTGRDLSRLRDRLDLWAALLCHADQDADGAATTARRARSSTSPARRP</sequence>
<evidence type="ECO:0000313" key="5">
    <source>
        <dbReference type="Proteomes" id="UP001500124"/>
    </source>
</evidence>
<evidence type="ECO:0000259" key="2">
    <source>
        <dbReference type="Pfam" id="PF07905"/>
    </source>
</evidence>
<accession>A0ABP9LMU6</accession>
<evidence type="ECO:0008006" key="6">
    <source>
        <dbReference type="Google" id="ProtNLM"/>
    </source>
</evidence>
<feature type="domain" description="Purine catabolism PurC-like" evidence="2">
    <location>
        <begin position="6"/>
        <end position="122"/>
    </location>
</feature>
<dbReference type="Pfam" id="PF07905">
    <property type="entry name" value="PucR"/>
    <property type="match status" value="1"/>
</dbReference>